<dbReference type="AlphaFoldDB" id="A0A919RHE8"/>
<dbReference type="PROSITE" id="PS51892">
    <property type="entry name" value="SUBTILASE"/>
    <property type="match status" value="1"/>
</dbReference>
<dbReference type="InterPro" id="IPR013783">
    <property type="entry name" value="Ig-like_fold"/>
</dbReference>
<dbReference type="InterPro" id="IPR008969">
    <property type="entry name" value="CarboxyPept-like_regulatory"/>
</dbReference>
<evidence type="ECO:0000256" key="2">
    <source>
        <dbReference type="ARBA" id="ARBA00011073"/>
    </source>
</evidence>
<keyword evidence="15" id="KW-1185">Reference proteome</keyword>
<dbReference type="Gene3D" id="2.60.120.430">
    <property type="entry name" value="Galactose-binding lectin"/>
    <property type="match status" value="1"/>
</dbReference>
<dbReference type="InterPro" id="IPR024361">
    <property type="entry name" value="BACON"/>
</dbReference>
<evidence type="ECO:0000256" key="9">
    <source>
        <dbReference type="PROSITE-ProRule" id="PRU01240"/>
    </source>
</evidence>
<dbReference type="Pfam" id="PF13620">
    <property type="entry name" value="CarboxypepD_reg"/>
    <property type="match status" value="3"/>
</dbReference>
<dbReference type="Pfam" id="PF00082">
    <property type="entry name" value="Peptidase_S8"/>
    <property type="match status" value="1"/>
</dbReference>
<evidence type="ECO:0000256" key="8">
    <source>
        <dbReference type="PIRSR" id="PIRSR615500-1"/>
    </source>
</evidence>
<evidence type="ECO:0000256" key="3">
    <source>
        <dbReference type="ARBA" id="ARBA00012595"/>
    </source>
</evidence>
<evidence type="ECO:0000256" key="10">
    <source>
        <dbReference type="SAM" id="SignalP"/>
    </source>
</evidence>
<dbReference type="Gene3D" id="2.60.40.10">
    <property type="entry name" value="Immunoglobulins"/>
    <property type="match status" value="1"/>
</dbReference>
<feature type="active site" description="Charge relay system" evidence="8 9">
    <location>
        <position position="185"/>
    </location>
</feature>
<evidence type="ECO:0000313" key="14">
    <source>
        <dbReference type="EMBL" id="GII91899.1"/>
    </source>
</evidence>
<feature type="domain" description="BACON" evidence="13">
    <location>
        <begin position="922"/>
        <end position="982"/>
    </location>
</feature>
<evidence type="ECO:0000256" key="6">
    <source>
        <dbReference type="ARBA" id="ARBA00022825"/>
    </source>
</evidence>
<dbReference type="Pfam" id="PF19190">
    <property type="entry name" value="BACON_2"/>
    <property type="match status" value="1"/>
</dbReference>
<dbReference type="Gene3D" id="2.60.40.1120">
    <property type="entry name" value="Carboxypeptidase-like, regulatory domain"/>
    <property type="match status" value="3"/>
</dbReference>
<keyword evidence="10" id="KW-0732">Signal</keyword>
<evidence type="ECO:0000256" key="7">
    <source>
        <dbReference type="ARBA" id="ARBA00030238"/>
    </source>
</evidence>
<feature type="chain" id="PRO_5036837834" description="alpha-amylase" evidence="10">
    <location>
        <begin position="29"/>
        <end position="1170"/>
    </location>
</feature>
<evidence type="ECO:0000313" key="15">
    <source>
        <dbReference type="Proteomes" id="UP000606172"/>
    </source>
</evidence>
<gene>
    <name evidence="14" type="ORF">Ssi02_21300</name>
</gene>
<evidence type="ECO:0000259" key="12">
    <source>
        <dbReference type="Pfam" id="PF11721"/>
    </source>
</evidence>
<dbReference type="GO" id="GO:0006508">
    <property type="term" value="P:proteolysis"/>
    <property type="evidence" value="ECO:0007669"/>
    <property type="project" value="UniProtKB-KW"/>
</dbReference>
<dbReference type="InterPro" id="IPR050131">
    <property type="entry name" value="Peptidase_S8_subtilisin-like"/>
</dbReference>
<dbReference type="SUPFAM" id="SSF49785">
    <property type="entry name" value="Galactose-binding domain-like"/>
    <property type="match status" value="1"/>
</dbReference>
<dbReference type="SUPFAM" id="SSF49452">
    <property type="entry name" value="Starch-binding domain-like"/>
    <property type="match status" value="1"/>
</dbReference>
<dbReference type="GO" id="GO:0030246">
    <property type="term" value="F:carbohydrate binding"/>
    <property type="evidence" value="ECO:0007669"/>
    <property type="project" value="InterPro"/>
</dbReference>
<evidence type="ECO:0000256" key="5">
    <source>
        <dbReference type="ARBA" id="ARBA00022801"/>
    </source>
</evidence>
<sequence length="1170" mass="124172">MSDSRRRSLLIGVVATLALLAPPGISPAASAPDKIHQDVRKDLAADDKAAFWVRMKATADLSAVKSTATKTEKTQQVYRAKSQTAETSQAALRELLKRAGADFTPYWIANVVRVTGGAKLADSIVKLPEVERIEPVRDIPMPKPRPAEKTAKVNAVEWNLGNINAPQVWAEAKNRGENIVVANIDTGVEFDHPAVAAQYRGRKGDGRVDHNYNWFNPFRDCTSGKPCDDTGHGTHTMGTMVGDDGTGNTIGVAPGAKWIAARACYNDWCYSEQLLAAGQWMLAPTDRSGANPRPDLAPDIVNNSWGGTRIDPFYKQVTEAWTAAGIFSVFSGGNIDVIGCNSAFSPGADLSSYSAGASNVRNGIASFSARGTGEAGDIKPNITAPGVSVRSSVTGGGYASYSGTSMSAPHVSATVALMWSASPALRGDVAATRALLDRTAIDVDDTSCGGTAADNNVWGEGRLDAYAAVRAVPYQQLGTVTGKVTSGSEPVAGVEVQILGPLNRTVSTTREGTFTLPRLPVGNYRLTTNKFGYGIANAAFTVTADQTTTKDVTLTALPTSVVTGTVTSQGAPAEGATVTAVGTPVSAVTDSAGRYRLTLPRGAHEVRFAAWHRCVDTVTASIEVNRDLIRDTDLPQRVDRFGYTCTVGNEPHVEGVDRVWIFMDDEREQVELPFPFPYYGNTYTRATVGGRGGLNFKGFLPSGLWGLPSWAGSDLIAPYFGNGGVDPHYSSVYTAALGTAPNRTFVIEWREFQRGNRPFGRVSFSVLLHENGTIGFRYRGIRTEADSGVSAIIGISDSDGVQAFEYSNNQSSLRGDQSLTFTPSRHGVATGVITDANDGKPVVGATVKIDGTPTFTTGADGGFRGLVPIGNHRVEVSKEHYGTIIRDITVTQGTLSRVDNALPTGDLVPSADTVTLVMPAGTEHTSRFRLTNRGTGATDYTIATDPTQPWLTVTPGTSTLPPGATGTVTVTASSSGMQPGTVRTGKLTVSSASGRKPEFDVNVRVVAPTTHAAVDTGGTREFVDRLGERWSADKAYVAGGEGYLGSGTRVHTSTAPIAGTAEQELFKQARERMLEYRFDNVPNGVYTVELGFADTRASRPGQRVFDVTVEGQPAVSALDLATSAGPRTAVTRQHTVTVVDGQLNVQFGKRVGDTIVNTVRVWKWPTGVTP</sequence>
<dbReference type="PANTHER" id="PTHR43806">
    <property type="entry name" value="PEPTIDASE S8"/>
    <property type="match status" value="1"/>
</dbReference>
<dbReference type="InterPro" id="IPR036852">
    <property type="entry name" value="Peptidase_S8/S53_dom_sf"/>
</dbReference>
<dbReference type="SUPFAM" id="SSF49464">
    <property type="entry name" value="Carboxypeptidase regulatory domain-like"/>
    <property type="match status" value="2"/>
</dbReference>
<dbReference type="Pfam" id="PF11721">
    <property type="entry name" value="Malectin"/>
    <property type="match status" value="1"/>
</dbReference>
<protein>
    <recommendedName>
        <fullName evidence="3">alpha-amylase</fullName>
        <ecNumber evidence="3">3.2.1.1</ecNumber>
    </recommendedName>
    <alternativeName>
        <fullName evidence="7">1,4-alpha-D-glucan glucanohydrolase</fullName>
    </alternativeName>
</protein>
<dbReference type="InterPro" id="IPR008979">
    <property type="entry name" value="Galactose-bd-like_sf"/>
</dbReference>
<feature type="active site" description="Charge relay system" evidence="8 9">
    <location>
        <position position="405"/>
    </location>
</feature>
<dbReference type="GO" id="GO:0004556">
    <property type="term" value="F:alpha-amylase activity"/>
    <property type="evidence" value="ECO:0007669"/>
    <property type="project" value="UniProtKB-EC"/>
</dbReference>
<evidence type="ECO:0000259" key="11">
    <source>
        <dbReference type="Pfam" id="PF00082"/>
    </source>
</evidence>
<dbReference type="InterPro" id="IPR015500">
    <property type="entry name" value="Peptidase_S8_subtilisin-rel"/>
</dbReference>
<comment type="catalytic activity">
    <reaction evidence="1">
        <text>Endohydrolysis of (1-&gt;4)-alpha-D-glucosidic linkages in polysaccharides containing three or more (1-&gt;4)-alpha-linked D-glucose units.</text>
        <dbReference type="EC" id="3.2.1.1"/>
    </reaction>
</comment>
<dbReference type="PRINTS" id="PR00723">
    <property type="entry name" value="SUBTILISIN"/>
</dbReference>
<dbReference type="RefSeq" id="WP_204024267.1">
    <property type="nucleotide sequence ID" value="NZ_BOOW01000012.1"/>
</dbReference>
<feature type="domain" description="Malectin" evidence="12">
    <location>
        <begin position="1012"/>
        <end position="1155"/>
    </location>
</feature>
<dbReference type="Gene3D" id="3.40.50.200">
    <property type="entry name" value="Peptidase S8/S53 domain"/>
    <property type="match status" value="1"/>
</dbReference>
<feature type="signal peptide" evidence="10">
    <location>
        <begin position="1"/>
        <end position="28"/>
    </location>
</feature>
<dbReference type="InterPro" id="IPR006311">
    <property type="entry name" value="TAT_signal"/>
</dbReference>
<reference evidence="14" key="1">
    <citation type="submission" date="2021-01" db="EMBL/GenBank/DDBJ databases">
        <title>Whole genome shotgun sequence of Sinosporangium siamense NBRC 109515.</title>
        <authorList>
            <person name="Komaki H."/>
            <person name="Tamura T."/>
        </authorList>
    </citation>
    <scope>NUCLEOTIDE SEQUENCE</scope>
    <source>
        <strain evidence="14">NBRC 109515</strain>
    </source>
</reference>
<feature type="active site" description="Charge relay system" evidence="8 9">
    <location>
        <position position="232"/>
    </location>
</feature>
<dbReference type="GO" id="GO:0005975">
    <property type="term" value="P:carbohydrate metabolic process"/>
    <property type="evidence" value="ECO:0007669"/>
    <property type="project" value="UniProtKB-ARBA"/>
</dbReference>
<dbReference type="InterPro" id="IPR013784">
    <property type="entry name" value="Carb-bd-like_fold"/>
</dbReference>
<comment type="caution">
    <text evidence="14">The sequence shown here is derived from an EMBL/GenBank/DDBJ whole genome shotgun (WGS) entry which is preliminary data.</text>
</comment>
<accession>A0A919RHE8</accession>
<dbReference type="GO" id="GO:0004252">
    <property type="term" value="F:serine-type endopeptidase activity"/>
    <property type="evidence" value="ECO:0007669"/>
    <property type="project" value="UniProtKB-UniRule"/>
</dbReference>
<keyword evidence="5 9" id="KW-0378">Hydrolase</keyword>
<dbReference type="InterPro" id="IPR021720">
    <property type="entry name" value="Malectin_dom"/>
</dbReference>
<evidence type="ECO:0000256" key="1">
    <source>
        <dbReference type="ARBA" id="ARBA00000548"/>
    </source>
</evidence>
<proteinExistence type="inferred from homology"/>
<name>A0A919RHE8_9ACTN</name>
<dbReference type="PROSITE" id="PS00138">
    <property type="entry name" value="SUBTILASE_SER"/>
    <property type="match status" value="1"/>
</dbReference>
<dbReference type="EMBL" id="BOOW01000012">
    <property type="protein sequence ID" value="GII91899.1"/>
    <property type="molecule type" value="Genomic_DNA"/>
</dbReference>
<dbReference type="PROSITE" id="PS51318">
    <property type="entry name" value="TAT"/>
    <property type="match status" value="1"/>
</dbReference>
<evidence type="ECO:0000256" key="4">
    <source>
        <dbReference type="ARBA" id="ARBA00022670"/>
    </source>
</evidence>
<comment type="similarity">
    <text evidence="2 9">Belongs to the peptidase S8 family.</text>
</comment>
<dbReference type="Proteomes" id="UP000606172">
    <property type="component" value="Unassembled WGS sequence"/>
</dbReference>
<dbReference type="EC" id="3.2.1.1" evidence="3"/>
<keyword evidence="6 9" id="KW-0720">Serine protease</keyword>
<keyword evidence="4 9" id="KW-0645">Protease</keyword>
<evidence type="ECO:0000259" key="13">
    <source>
        <dbReference type="Pfam" id="PF19190"/>
    </source>
</evidence>
<dbReference type="InterPro" id="IPR023828">
    <property type="entry name" value="Peptidase_S8_Ser-AS"/>
</dbReference>
<dbReference type="PANTHER" id="PTHR43806:SF67">
    <property type="entry name" value="EGF-LIKE DOMAIN-CONTAINING PROTEIN"/>
    <property type="match status" value="1"/>
</dbReference>
<dbReference type="SUPFAM" id="SSF52743">
    <property type="entry name" value="Subtilisin-like"/>
    <property type="match status" value="1"/>
</dbReference>
<feature type="domain" description="Peptidase S8/S53" evidence="11">
    <location>
        <begin position="176"/>
        <end position="446"/>
    </location>
</feature>
<organism evidence="14 15">
    <name type="scientific">Sinosporangium siamense</name>
    <dbReference type="NCBI Taxonomy" id="1367973"/>
    <lineage>
        <taxon>Bacteria</taxon>
        <taxon>Bacillati</taxon>
        <taxon>Actinomycetota</taxon>
        <taxon>Actinomycetes</taxon>
        <taxon>Streptosporangiales</taxon>
        <taxon>Streptosporangiaceae</taxon>
        <taxon>Sinosporangium</taxon>
    </lineage>
</organism>
<dbReference type="InterPro" id="IPR000209">
    <property type="entry name" value="Peptidase_S8/S53_dom"/>
</dbReference>